<feature type="compositionally biased region" description="Acidic residues" evidence="8">
    <location>
        <begin position="137"/>
        <end position="151"/>
    </location>
</feature>
<feature type="domain" description="BZIP" evidence="10">
    <location>
        <begin position="152"/>
        <end position="194"/>
    </location>
</feature>
<dbReference type="Pfam" id="PF00170">
    <property type="entry name" value="bZIP_1"/>
    <property type="match status" value="1"/>
</dbReference>
<dbReference type="SMART" id="SM00338">
    <property type="entry name" value="BRLZ"/>
    <property type="match status" value="1"/>
</dbReference>
<comment type="subcellular location">
    <subcellularLocation>
        <location evidence="2">Endoplasmic reticulum membrane</location>
        <topology evidence="2">Single-pass membrane protein</topology>
    </subcellularLocation>
    <subcellularLocation>
        <location evidence="1">Nucleus</location>
    </subcellularLocation>
</comment>
<dbReference type="Proteomes" id="UP000030748">
    <property type="component" value="Unassembled WGS sequence"/>
</dbReference>
<feature type="region of interest" description="Disordered" evidence="8">
    <location>
        <begin position="31"/>
        <end position="69"/>
    </location>
</feature>
<dbReference type="PROSITE" id="PS50217">
    <property type="entry name" value="BZIP"/>
    <property type="match status" value="1"/>
</dbReference>
<dbReference type="InterPro" id="IPR046347">
    <property type="entry name" value="bZIP_sf"/>
</dbReference>
<dbReference type="eggNOG" id="KOG0017">
    <property type="taxonomic scope" value="Eukaryota"/>
</dbReference>
<gene>
    <name evidence="11" type="ORF">MIMGU_mgv1a010420mg</name>
</gene>
<evidence type="ECO:0000256" key="3">
    <source>
        <dbReference type="ARBA" id="ARBA00007163"/>
    </source>
</evidence>
<feature type="compositionally biased region" description="Basic and acidic residues" evidence="8">
    <location>
        <begin position="60"/>
        <end position="69"/>
    </location>
</feature>
<evidence type="ECO:0000256" key="7">
    <source>
        <dbReference type="ARBA" id="ARBA00023242"/>
    </source>
</evidence>
<dbReference type="OMA" id="CFMGILI"/>
<feature type="transmembrane region" description="Helical" evidence="9">
    <location>
        <begin position="228"/>
        <end position="250"/>
    </location>
</feature>
<keyword evidence="5" id="KW-0238">DNA-binding</keyword>
<protein>
    <recommendedName>
        <fullName evidence="10">BZIP domain-containing protein</fullName>
    </recommendedName>
</protein>
<proteinExistence type="inferred from homology"/>
<dbReference type="GO" id="GO:0003700">
    <property type="term" value="F:DNA-binding transcription factor activity"/>
    <property type="evidence" value="ECO:0007669"/>
    <property type="project" value="InterPro"/>
</dbReference>
<evidence type="ECO:0000256" key="9">
    <source>
        <dbReference type="SAM" id="Phobius"/>
    </source>
</evidence>
<keyword evidence="12" id="KW-1185">Reference proteome</keyword>
<evidence type="ECO:0000256" key="6">
    <source>
        <dbReference type="ARBA" id="ARBA00023163"/>
    </source>
</evidence>
<dbReference type="GO" id="GO:0003677">
    <property type="term" value="F:DNA binding"/>
    <property type="evidence" value="ECO:0007669"/>
    <property type="project" value="UniProtKB-KW"/>
</dbReference>
<dbReference type="GO" id="GO:0005789">
    <property type="term" value="C:endoplasmic reticulum membrane"/>
    <property type="evidence" value="ECO:0007669"/>
    <property type="project" value="UniProtKB-SubCell"/>
</dbReference>
<keyword evidence="4" id="KW-0805">Transcription regulation</keyword>
<evidence type="ECO:0000313" key="11">
    <source>
        <dbReference type="EMBL" id="EYU36602.1"/>
    </source>
</evidence>
<evidence type="ECO:0000256" key="1">
    <source>
        <dbReference type="ARBA" id="ARBA00004123"/>
    </source>
</evidence>
<keyword evidence="6" id="KW-0804">Transcription</keyword>
<dbReference type="PANTHER" id="PTHR47416:SF8">
    <property type="entry name" value="BASIC-LEUCINE ZIPPER TRANSCRIPTION FACTOR E-RELATED"/>
    <property type="match status" value="1"/>
</dbReference>
<keyword evidence="7" id="KW-0539">Nucleus</keyword>
<accession>A0A022R8A0</accession>
<dbReference type="OrthoDB" id="674948at2759"/>
<sequence>MFDHEFVESEFIDWGQLLENIPDNPNFDFCDPPPADLFSNSPDSGASLSVDDIEQYLMNDDSHPDEKYEDNLVDEFLSDVLLDSSPGSGSDRSKDSSTSPNSVEVGTDREEKEEEGDKSDHSGADVPQTKENGVIDAVDDEDDEDDEDDDPSERKRKRQIRNRDAAVRSRERKKMYVKDLEMKSKYYEAECRRLGNFLQCCLAENQALRLSLHTNKAFDASMSKQESAVLLLESLLLGSLLGFLGIIYLLTLPSQLLSILEKALLPNVGSAEWENVTPRKEASKVFRVQFHSFMMTKRCKASRSRMKLSPVVL</sequence>
<keyword evidence="9" id="KW-1133">Transmembrane helix</keyword>
<dbReference type="PANTHER" id="PTHR47416">
    <property type="entry name" value="BASIC-LEUCINE ZIPPER TRANSCRIPTION FACTOR F-RELATED"/>
    <property type="match status" value="1"/>
</dbReference>
<dbReference type="AlphaFoldDB" id="A0A022R8A0"/>
<evidence type="ECO:0000256" key="8">
    <source>
        <dbReference type="SAM" id="MobiDB-lite"/>
    </source>
</evidence>
<dbReference type="PhylomeDB" id="A0A022R8A0"/>
<feature type="compositionally biased region" description="Low complexity" evidence="8">
    <location>
        <begin position="81"/>
        <end position="102"/>
    </location>
</feature>
<comment type="similarity">
    <text evidence="3">Belongs to the bZIP family.</text>
</comment>
<dbReference type="CDD" id="cd14704">
    <property type="entry name" value="bZIP_HY5-like"/>
    <property type="match status" value="1"/>
</dbReference>
<dbReference type="KEGG" id="egt:105959442"/>
<dbReference type="PROSITE" id="PS00036">
    <property type="entry name" value="BZIP_BASIC"/>
    <property type="match status" value="1"/>
</dbReference>
<evidence type="ECO:0000256" key="2">
    <source>
        <dbReference type="ARBA" id="ARBA00004389"/>
    </source>
</evidence>
<dbReference type="SUPFAM" id="SSF57959">
    <property type="entry name" value="Leucine zipper domain"/>
    <property type="match status" value="1"/>
</dbReference>
<evidence type="ECO:0000313" key="12">
    <source>
        <dbReference type="Proteomes" id="UP000030748"/>
    </source>
</evidence>
<evidence type="ECO:0000259" key="10">
    <source>
        <dbReference type="PROSITE" id="PS50217"/>
    </source>
</evidence>
<evidence type="ECO:0000256" key="4">
    <source>
        <dbReference type="ARBA" id="ARBA00023015"/>
    </source>
</evidence>
<feature type="region of interest" description="Disordered" evidence="8">
    <location>
        <begin position="81"/>
        <end position="169"/>
    </location>
</feature>
<keyword evidence="9" id="KW-0472">Membrane</keyword>
<reference evidence="11 12" key="1">
    <citation type="journal article" date="2013" name="Proc. Natl. Acad. Sci. U.S.A.">
        <title>Fine-scale variation in meiotic recombination in Mimulus inferred from population shotgun sequencing.</title>
        <authorList>
            <person name="Hellsten U."/>
            <person name="Wright K.M."/>
            <person name="Jenkins J."/>
            <person name="Shu S."/>
            <person name="Yuan Y."/>
            <person name="Wessler S.R."/>
            <person name="Schmutz J."/>
            <person name="Willis J.H."/>
            <person name="Rokhsar D.S."/>
        </authorList>
    </citation>
    <scope>NUCLEOTIDE SEQUENCE [LARGE SCALE GENOMIC DNA]</scope>
    <source>
        <strain evidence="12">cv. DUN x IM62</strain>
    </source>
</reference>
<dbReference type="EMBL" id="KI630592">
    <property type="protein sequence ID" value="EYU36602.1"/>
    <property type="molecule type" value="Genomic_DNA"/>
</dbReference>
<name>A0A022R8A0_ERYGU</name>
<feature type="compositionally biased region" description="Polar residues" evidence="8">
    <location>
        <begin position="38"/>
        <end position="47"/>
    </location>
</feature>
<dbReference type="Gene3D" id="1.20.5.170">
    <property type="match status" value="1"/>
</dbReference>
<keyword evidence="9" id="KW-0812">Transmembrane</keyword>
<organism evidence="11 12">
    <name type="scientific">Erythranthe guttata</name>
    <name type="common">Yellow monkey flower</name>
    <name type="synonym">Mimulus guttatus</name>
    <dbReference type="NCBI Taxonomy" id="4155"/>
    <lineage>
        <taxon>Eukaryota</taxon>
        <taxon>Viridiplantae</taxon>
        <taxon>Streptophyta</taxon>
        <taxon>Embryophyta</taxon>
        <taxon>Tracheophyta</taxon>
        <taxon>Spermatophyta</taxon>
        <taxon>Magnoliopsida</taxon>
        <taxon>eudicotyledons</taxon>
        <taxon>Gunneridae</taxon>
        <taxon>Pentapetalae</taxon>
        <taxon>asterids</taxon>
        <taxon>lamiids</taxon>
        <taxon>Lamiales</taxon>
        <taxon>Phrymaceae</taxon>
        <taxon>Erythranthe</taxon>
    </lineage>
</organism>
<dbReference type="GO" id="GO:0005634">
    <property type="term" value="C:nucleus"/>
    <property type="evidence" value="ECO:0007669"/>
    <property type="project" value="UniProtKB-SubCell"/>
</dbReference>
<dbReference type="InterPro" id="IPR004827">
    <property type="entry name" value="bZIP"/>
</dbReference>
<evidence type="ECO:0000256" key="5">
    <source>
        <dbReference type="ARBA" id="ARBA00023125"/>
    </source>
</evidence>